<dbReference type="EMBL" id="CACTIH010001850">
    <property type="protein sequence ID" value="CAA2965893.1"/>
    <property type="molecule type" value="Genomic_DNA"/>
</dbReference>
<keyword evidence="2" id="KW-0131">Cell cycle</keyword>
<dbReference type="Gene3D" id="2.40.40.20">
    <property type="match status" value="1"/>
</dbReference>
<accession>A0A8S0QEN6</accession>
<sequence length="99" mass="11743">MNKVVRNYLRVRLGYVVSIHQCSDVKYRKPVHILLKDDAIEVTILIANLIWPLSWNMNLEKSFLSEYTMLDALMRMRFASFFSYLYLELATVFNGILMF</sequence>
<name>A0A8S0QEN6_OLEEU</name>
<evidence type="ECO:0000256" key="1">
    <source>
        <dbReference type="SAM" id="Phobius"/>
    </source>
</evidence>
<dbReference type="AlphaFoldDB" id="A0A8S0QEN6"/>
<keyword evidence="3" id="KW-1185">Reference proteome</keyword>
<keyword evidence="1" id="KW-0472">Membrane</keyword>
<dbReference type="Gramene" id="OE9A009024T1">
    <property type="protein sequence ID" value="OE9A009024C1"/>
    <property type="gene ID" value="OE9A009024"/>
</dbReference>
<keyword evidence="1" id="KW-0812">Transmembrane</keyword>
<evidence type="ECO:0000313" key="2">
    <source>
        <dbReference type="EMBL" id="CAA2965893.1"/>
    </source>
</evidence>
<dbReference type="Proteomes" id="UP000594638">
    <property type="component" value="Unassembled WGS sequence"/>
</dbReference>
<organism evidence="2 3">
    <name type="scientific">Olea europaea subsp. europaea</name>
    <dbReference type="NCBI Taxonomy" id="158383"/>
    <lineage>
        <taxon>Eukaryota</taxon>
        <taxon>Viridiplantae</taxon>
        <taxon>Streptophyta</taxon>
        <taxon>Embryophyta</taxon>
        <taxon>Tracheophyta</taxon>
        <taxon>Spermatophyta</taxon>
        <taxon>Magnoliopsida</taxon>
        <taxon>eudicotyledons</taxon>
        <taxon>Gunneridae</taxon>
        <taxon>Pentapetalae</taxon>
        <taxon>asterids</taxon>
        <taxon>lamiids</taxon>
        <taxon>Lamiales</taxon>
        <taxon>Oleaceae</taxon>
        <taxon>Oleeae</taxon>
        <taxon>Olea</taxon>
    </lineage>
</organism>
<protein>
    <submittedName>
        <fullName evidence="2">Cell division cycle 48 homolog</fullName>
    </submittedName>
</protein>
<dbReference type="GO" id="GO:0051301">
    <property type="term" value="P:cell division"/>
    <property type="evidence" value="ECO:0007669"/>
    <property type="project" value="UniProtKB-KW"/>
</dbReference>
<gene>
    <name evidence="2" type="ORF">OLEA9_A009024</name>
</gene>
<dbReference type="OrthoDB" id="1920254at2759"/>
<evidence type="ECO:0000313" key="3">
    <source>
        <dbReference type="Proteomes" id="UP000594638"/>
    </source>
</evidence>
<reference evidence="2 3" key="1">
    <citation type="submission" date="2019-12" db="EMBL/GenBank/DDBJ databases">
        <authorList>
            <person name="Alioto T."/>
            <person name="Alioto T."/>
            <person name="Gomez Garrido J."/>
        </authorList>
    </citation>
    <scope>NUCLEOTIDE SEQUENCE [LARGE SCALE GENOMIC DNA]</scope>
</reference>
<proteinExistence type="predicted"/>
<feature type="transmembrane region" description="Helical" evidence="1">
    <location>
        <begin position="78"/>
        <end position="97"/>
    </location>
</feature>
<keyword evidence="1" id="KW-1133">Transmembrane helix</keyword>
<comment type="caution">
    <text evidence="2">The sequence shown here is derived from an EMBL/GenBank/DDBJ whole genome shotgun (WGS) entry which is preliminary data.</text>
</comment>
<keyword evidence="2" id="KW-0132">Cell division</keyword>